<evidence type="ECO:0000259" key="1">
    <source>
        <dbReference type="Pfam" id="PF01636"/>
    </source>
</evidence>
<organism evidence="2 3">
    <name type="scientific">Paenibacillus solisilvae</name>
    <dbReference type="NCBI Taxonomy" id="2486751"/>
    <lineage>
        <taxon>Bacteria</taxon>
        <taxon>Bacillati</taxon>
        <taxon>Bacillota</taxon>
        <taxon>Bacilli</taxon>
        <taxon>Bacillales</taxon>
        <taxon>Paenibacillaceae</taxon>
        <taxon>Paenibacillus</taxon>
    </lineage>
</organism>
<feature type="domain" description="Aminoglycoside phosphotransferase" evidence="1">
    <location>
        <begin position="32"/>
        <end position="242"/>
    </location>
</feature>
<dbReference type="SUPFAM" id="SSF56112">
    <property type="entry name" value="Protein kinase-like (PK-like)"/>
    <property type="match status" value="1"/>
</dbReference>
<dbReference type="Gene3D" id="3.90.1200.10">
    <property type="match status" value="1"/>
</dbReference>
<name>A0ABW0VVC0_9BACL</name>
<sequence length="309" mass="35066">MTAYEKPSMDIAGVEALLKNHYGKQVQEVSMVSGGNLSAVFFFKHEERPYVIRFNELKGAFETERFISELLASQGVPYPRMLALSKIGDLSYSISERMEGGMLADLTEEQRAGLIPDLIHQISVMNHVDVGSTTGFGWLDASGSGRYSSWQEYITLFYQEDQTGTFWEGWHDLFKTTCLEKDVFEECYARLMTFSGYNAPHRHFVHNDCHAWNTLSDGLKITGIIDANPVYGDFMIDISLAAGILPPAHNLIQAFRDYQEQQGIAFPNFNERLLGAYYYKGLDGLRFYAKMGRNRDYDAAKSFLLNLTN</sequence>
<dbReference type="Pfam" id="PF01636">
    <property type="entry name" value="APH"/>
    <property type="match status" value="1"/>
</dbReference>
<dbReference type="Gene3D" id="3.30.200.150">
    <property type="match status" value="1"/>
</dbReference>
<dbReference type="InterPro" id="IPR011009">
    <property type="entry name" value="Kinase-like_dom_sf"/>
</dbReference>
<dbReference type="InterPro" id="IPR002575">
    <property type="entry name" value="Aminoglycoside_PTrfase"/>
</dbReference>
<comment type="caution">
    <text evidence="2">The sequence shown here is derived from an EMBL/GenBank/DDBJ whole genome shotgun (WGS) entry which is preliminary data.</text>
</comment>
<dbReference type="PANTHER" id="PTHR21310">
    <property type="entry name" value="AMINOGLYCOSIDE PHOSPHOTRANSFERASE-RELATED-RELATED"/>
    <property type="match status" value="1"/>
</dbReference>
<keyword evidence="3" id="KW-1185">Reference proteome</keyword>
<proteinExistence type="predicted"/>
<dbReference type="Proteomes" id="UP001596047">
    <property type="component" value="Unassembled WGS sequence"/>
</dbReference>
<evidence type="ECO:0000313" key="3">
    <source>
        <dbReference type="Proteomes" id="UP001596047"/>
    </source>
</evidence>
<reference evidence="3" key="1">
    <citation type="journal article" date="2019" name="Int. J. Syst. Evol. Microbiol.">
        <title>The Global Catalogue of Microorganisms (GCM) 10K type strain sequencing project: providing services to taxonomists for standard genome sequencing and annotation.</title>
        <authorList>
            <consortium name="The Broad Institute Genomics Platform"/>
            <consortium name="The Broad Institute Genome Sequencing Center for Infectious Disease"/>
            <person name="Wu L."/>
            <person name="Ma J."/>
        </authorList>
    </citation>
    <scope>NUCLEOTIDE SEQUENCE [LARGE SCALE GENOMIC DNA]</scope>
    <source>
        <strain evidence="3">CGMCC 1.3240</strain>
    </source>
</reference>
<protein>
    <submittedName>
        <fullName evidence="2">Phosphotransferase family protein</fullName>
    </submittedName>
</protein>
<dbReference type="EMBL" id="JBHSOW010000042">
    <property type="protein sequence ID" value="MFC5649830.1"/>
    <property type="molecule type" value="Genomic_DNA"/>
</dbReference>
<dbReference type="RefSeq" id="WP_379188379.1">
    <property type="nucleotide sequence ID" value="NZ_JBHSOW010000042.1"/>
</dbReference>
<evidence type="ECO:0000313" key="2">
    <source>
        <dbReference type="EMBL" id="MFC5649830.1"/>
    </source>
</evidence>
<dbReference type="InterPro" id="IPR051678">
    <property type="entry name" value="AGP_Transferase"/>
</dbReference>
<gene>
    <name evidence="2" type="ORF">ACFPYJ_11990</name>
</gene>
<accession>A0ABW0VVC0</accession>
<dbReference type="PANTHER" id="PTHR21310:SF15">
    <property type="entry name" value="AMINOGLYCOSIDE PHOSPHOTRANSFERASE DOMAIN-CONTAINING PROTEIN"/>
    <property type="match status" value="1"/>
</dbReference>